<feature type="domain" description="PhoU" evidence="8">
    <location>
        <begin position="21"/>
        <end position="105"/>
    </location>
</feature>
<dbReference type="AlphaFoldDB" id="A0AAU8HWA5"/>
<dbReference type="EMBL" id="CP159485">
    <property type="protein sequence ID" value="XCI29679.1"/>
    <property type="molecule type" value="Genomic_DNA"/>
</dbReference>
<dbReference type="RefSeq" id="WP_353894226.1">
    <property type="nucleotide sequence ID" value="NZ_CP159485.1"/>
</dbReference>
<protein>
    <recommendedName>
        <fullName evidence="7">Phosphate-specific transport system accessory protein PhoU</fullName>
    </recommendedName>
</protein>
<comment type="subunit">
    <text evidence="3 7">Homodimer.</text>
</comment>
<comment type="subcellular location">
    <subcellularLocation>
        <location evidence="1 7">Cytoplasm</location>
    </subcellularLocation>
</comment>
<dbReference type="InterPro" id="IPR028366">
    <property type="entry name" value="PhoU"/>
</dbReference>
<accession>A0AAU8HWA5</accession>
<keyword evidence="6 7" id="KW-0592">Phosphate transport</keyword>
<proteinExistence type="inferred from homology"/>
<dbReference type="GO" id="GO:0030643">
    <property type="term" value="P:intracellular phosphate ion homeostasis"/>
    <property type="evidence" value="ECO:0007669"/>
    <property type="project" value="InterPro"/>
</dbReference>
<evidence type="ECO:0000313" key="9">
    <source>
        <dbReference type="EMBL" id="XCI29679.1"/>
    </source>
</evidence>
<dbReference type="InterPro" id="IPR026022">
    <property type="entry name" value="PhoU_dom"/>
</dbReference>
<name>A0AAU8HWA5_9FIRM</name>
<dbReference type="Pfam" id="PF01895">
    <property type="entry name" value="PhoU"/>
    <property type="match status" value="2"/>
</dbReference>
<dbReference type="Gene3D" id="1.20.58.220">
    <property type="entry name" value="Phosphate transport system protein phou homolog 2, domain 2"/>
    <property type="match status" value="1"/>
</dbReference>
<comment type="function">
    <text evidence="7">Plays a role in the regulation of phosphate uptake.</text>
</comment>
<organism evidence="9">
    <name type="scientific">Proteinivorax hydrogeniformans</name>
    <dbReference type="NCBI Taxonomy" id="1826727"/>
    <lineage>
        <taxon>Bacteria</taxon>
        <taxon>Bacillati</taxon>
        <taxon>Bacillota</taxon>
        <taxon>Clostridia</taxon>
        <taxon>Eubacteriales</taxon>
        <taxon>Proteinivoracaceae</taxon>
        <taxon>Proteinivorax</taxon>
    </lineage>
</organism>
<dbReference type="PIRSF" id="PIRSF003107">
    <property type="entry name" value="PhoU"/>
    <property type="match status" value="1"/>
</dbReference>
<gene>
    <name evidence="9" type="primary">phoU</name>
    <name evidence="9" type="ORF">PRVXH_001010</name>
</gene>
<dbReference type="GO" id="GO:0005737">
    <property type="term" value="C:cytoplasm"/>
    <property type="evidence" value="ECO:0007669"/>
    <property type="project" value="UniProtKB-SubCell"/>
</dbReference>
<keyword evidence="4 7" id="KW-0813">Transport</keyword>
<reference evidence="9" key="1">
    <citation type="journal article" date="2018" name="Antonie Van Leeuwenhoek">
        <title>Proteinivorax hydrogeniformans sp. nov., an anaerobic, haloalkaliphilic bacterium fermenting proteinaceous compounds with high hydrogen production.</title>
        <authorList>
            <person name="Boltyanskaya Y."/>
            <person name="Detkova E."/>
            <person name="Pimenov N."/>
            <person name="Kevbrin V."/>
        </authorList>
    </citation>
    <scope>NUCLEOTIDE SEQUENCE</scope>
    <source>
        <strain evidence="9">Z-710</strain>
    </source>
</reference>
<dbReference type="SUPFAM" id="SSF109755">
    <property type="entry name" value="PhoU-like"/>
    <property type="match status" value="1"/>
</dbReference>
<sequence length="219" mass="25197">MVARHGFHKELKDLIEELLFMGNLVEESISKAVIALKNQNLELARQVIEGDEKIDNLELEIESTCLALIARQQPMAKDLRKIATVLKIITDLERIADHAVDIAKICVKIDQKPLIKPLVDIPHMALLTQKMVNKALESFIKEDVKLAHEVCNDDDHIDEHHKQILRELLTYMMEDPKNIDQATQLMFVSSYLERIGDHSTNICEWLIYLVTGERKELNK</sequence>
<evidence type="ECO:0000256" key="5">
    <source>
        <dbReference type="ARBA" id="ARBA00022490"/>
    </source>
</evidence>
<comment type="similarity">
    <text evidence="2 7">Belongs to the PhoU family.</text>
</comment>
<dbReference type="GO" id="GO:0006817">
    <property type="term" value="P:phosphate ion transport"/>
    <property type="evidence" value="ECO:0007669"/>
    <property type="project" value="UniProtKB-KW"/>
</dbReference>
<keyword evidence="5 7" id="KW-0963">Cytoplasm</keyword>
<evidence type="ECO:0000256" key="6">
    <source>
        <dbReference type="ARBA" id="ARBA00022592"/>
    </source>
</evidence>
<evidence type="ECO:0000256" key="3">
    <source>
        <dbReference type="ARBA" id="ARBA00011738"/>
    </source>
</evidence>
<evidence type="ECO:0000256" key="7">
    <source>
        <dbReference type="PIRNR" id="PIRNR003107"/>
    </source>
</evidence>
<evidence type="ECO:0000256" key="1">
    <source>
        <dbReference type="ARBA" id="ARBA00004496"/>
    </source>
</evidence>
<reference evidence="9" key="2">
    <citation type="submission" date="2024-06" db="EMBL/GenBank/DDBJ databases">
        <authorList>
            <person name="Petrova K.O."/>
            <person name="Toshchakov S.V."/>
            <person name="Boltjanskaja Y.V."/>
            <person name="Kevbrin V.V."/>
        </authorList>
    </citation>
    <scope>NUCLEOTIDE SEQUENCE</scope>
    <source>
        <strain evidence="9">Z-710</strain>
    </source>
</reference>
<evidence type="ECO:0000259" key="8">
    <source>
        <dbReference type="Pfam" id="PF01895"/>
    </source>
</evidence>
<dbReference type="GO" id="GO:0045936">
    <property type="term" value="P:negative regulation of phosphate metabolic process"/>
    <property type="evidence" value="ECO:0007669"/>
    <property type="project" value="InterPro"/>
</dbReference>
<evidence type="ECO:0000256" key="2">
    <source>
        <dbReference type="ARBA" id="ARBA00008107"/>
    </source>
</evidence>
<dbReference type="NCBIfam" id="TIGR02135">
    <property type="entry name" value="phoU_full"/>
    <property type="match status" value="1"/>
</dbReference>
<feature type="domain" description="PhoU" evidence="8">
    <location>
        <begin position="121"/>
        <end position="205"/>
    </location>
</feature>
<evidence type="ECO:0000256" key="4">
    <source>
        <dbReference type="ARBA" id="ARBA00022448"/>
    </source>
</evidence>
<dbReference type="PANTHER" id="PTHR42930:SF3">
    <property type="entry name" value="PHOSPHATE-SPECIFIC TRANSPORT SYSTEM ACCESSORY PROTEIN PHOU"/>
    <property type="match status" value="1"/>
</dbReference>
<dbReference type="InterPro" id="IPR038078">
    <property type="entry name" value="PhoU-like_sf"/>
</dbReference>
<dbReference type="PANTHER" id="PTHR42930">
    <property type="entry name" value="PHOSPHATE-SPECIFIC TRANSPORT SYSTEM ACCESSORY PROTEIN PHOU"/>
    <property type="match status" value="1"/>
</dbReference>
<dbReference type="FunFam" id="1.20.58.220:FF:000004">
    <property type="entry name" value="Phosphate-specific transport system accessory protein PhoU"/>
    <property type="match status" value="1"/>
</dbReference>